<dbReference type="OrthoDB" id="6598667at2759"/>
<dbReference type="GO" id="GO:0016491">
    <property type="term" value="F:oxidoreductase activity"/>
    <property type="evidence" value="ECO:0007669"/>
    <property type="project" value="UniProtKB-KW"/>
</dbReference>
<evidence type="ECO:0008006" key="12">
    <source>
        <dbReference type="Google" id="ProtNLM"/>
    </source>
</evidence>
<keyword evidence="3" id="KW-0500">Molybdenum</keyword>
<protein>
    <recommendedName>
        <fullName evidence="12">Aldehyde oxidase/xanthine dehydrogenase a/b hammerhead domain-containing protein</fullName>
    </recommendedName>
</protein>
<keyword evidence="6" id="KW-0411">Iron-sulfur</keyword>
<dbReference type="FunFam" id="3.30.365.10:FF:000001">
    <property type="entry name" value="Xanthine dehydrogenase oxidase"/>
    <property type="match status" value="1"/>
</dbReference>
<feature type="domain" description="Aldehyde oxidase/xanthine dehydrogenase first molybdopterin binding" evidence="8">
    <location>
        <begin position="84"/>
        <end position="300"/>
    </location>
</feature>
<dbReference type="PANTHER" id="PTHR11908:SF132">
    <property type="entry name" value="ALDEHYDE OXIDASE 1-RELATED"/>
    <property type="match status" value="1"/>
</dbReference>
<keyword evidence="4" id="KW-0479">Metal-binding</keyword>
<dbReference type="GO" id="GO:0005506">
    <property type="term" value="F:iron ion binding"/>
    <property type="evidence" value="ECO:0007669"/>
    <property type="project" value="InterPro"/>
</dbReference>
<evidence type="ECO:0000256" key="6">
    <source>
        <dbReference type="ARBA" id="ARBA00023014"/>
    </source>
</evidence>
<sequence>MPARSLRFKVFVEEGKTCDYAGQAVCVVLADSHANAIKAAEKVKISYVDERPPINDVRSIIVNGPKDRITLSDGIQPKSSKSDVKYKIKGRWDVHAQYHYTMETHTCVVVPTEDELDVYPSSQGPTDTQESIMFALGIPENHINIRVRRVGGGYGAKLTRNNHSAVVASLCAYLSRKPVRFVLQLENNMKWAGKRYPVFSDYDVGVSETGEIQYLNASVYQDDGSSPNDPAVGGTMQHMINIYDKSTWNVKAYDVLTESAGNTYCRAPGSTEGVALIETIMDHITAVTGKDPIQVRLANLDKAANSDVPKLINDAVESANYRQRVEEVDKFNKENRWKKRGISIVPMDYPFGYFGGFHAVVSIYGNDGTVVITHGAIEMGQGVNTKVAQVAAHLLGIDVSLISVKPTYNHTSPNDVSTGGSVGSESVAYAVKKCCEMLNERLAPYKKQLGPDADWISIIRNAHRSLVDLMATYQFTMADAKGYNIYGVTIAEVEVDILTGQYQTRRVDLVEDAGQSLSPEVDIGQVEGAFIMATGYWTCEQLVYDPKTGANLTYRTWTYKPPGAKDIPIDFRVTLKKNSINPNGVLGSKATGEPPFCMAVSIPLAIRKALVAARKDSGQADNWVEMNPPFTAENIWLSGLTKKDQMVL</sequence>
<dbReference type="AlphaFoldDB" id="A0A8S9X5I9"/>
<keyword evidence="5" id="KW-0560">Oxidoreductase</keyword>
<dbReference type="Gene3D" id="3.30.365.10">
    <property type="entry name" value="Aldehyde oxidase/xanthine dehydrogenase, molybdopterin binding domain"/>
    <property type="match status" value="4"/>
</dbReference>
<dbReference type="GO" id="GO:0051537">
    <property type="term" value="F:2 iron, 2 sulfur cluster binding"/>
    <property type="evidence" value="ECO:0007669"/>
    <property type="project" value="UniProtKB-KW"/>
</dbReference>
<dbReference type="Pfam" id="PF20256">
    <property type="entry name" value="MoCoBD_2"/>
    <property type="match status" value="1"/>
</dbReference>
<dbReference type="SUPFAM" id="SSF54665">
    <property type="entry name" value="CO dehydrogenase molybdoprotein N-domain-like"/>
    <property type="match status" value="1"/>
</dbReference>
<keyword evidence="4" id="KW-0408">Iron</keyword>
<dbReference type="InterPro" id="IPR046867">
    <property type="entry name" value="AldOxase/xan_DH_MoCoBD2"/>
</dbReference>
<dbReference type="InterPro" id="IPR036856">
    <property type="entry name" value="Ald_Oxase/Xan_DH_a/b_sf"/>
</dbReference>
<organism evidence="10 11">
    <name type="scientific">Apolygus lucorum</name>
    <name type="common">Small green plant bug</name>
    <name type="synonym">Lygocoris lucorum</name>
    <dbReference type="NCBI Taxonomy" id="248454"/>
    <lineage>
        <taxon>Eukaryota</taxon>
        <taxon>Metazoa</taxon>
        <taxon>Ecdysozoa</taxon>
        <taxon>Arthropoda</taxon>
        <taxon>Hexapoda</taxon>
        <taxon>Insecta</taxon>
        <taxon>Pterygota</taxon>
        <taxon>Neoptera</taxon>
        <taxon>Paraneoptera</taxon>
        <taxon>Hemiptera</taxon>
        <taxon>Heteroptera</taxon>
        <taxon>Panheteroptera</taxon>
        <taxon>Cimicomorpha</taxon>
        <taxon>Miridae</taxon>
        <taxon>Mirini</taxon>
        <taxon>Apolygus</taxon>
    </lineage>
</organism>
<evidence type="ECO:0000256" key="5">
    <source>
        <dbReference type="ARBA" id="ARBA00023002"/>
    </source>
</evidence>
<dbReference type="SUPFAM" id="SSF56003">
    <property type="entry name" value="Molybdenum cofactor-binding domain"/>
    <property type="match status" value="1"/>
</dbReference>
<evidence type="ECO:0000313" key="11">
    <source>
        <dbReference type="Proteomes" id="UP000466442"/>
    </source>
</evidence>
<dbReference type="InterPro" id="IPR037165">
    <property type="entry name" value="AldOxase/xan_DH_Mopterin-bd_sf"/>
</dbReference>
<reference evidence="10" key="1">
    <citation type="journal article" date="2021" name="Mol. Ecol. Resour.">
        <title>Apolygus lucorum genome provides insights into omnivorousness and mesophyll feeding.</title>
        <authorList>
            <person name="Liu Y."/>
            <person name="Liu H."/>
            <person name="Wang H."/>
            <person name="Huang T."/>
            <person name="Liu B."/>
            <person name="Yang B."/>
            <person name="Yin L."/>
            <person name="Li B."/>
            <person name="Zhang Y."/>
            <person name="Zhang S."/>
            <person name="Jiang F."/>
            <person name="Zhang X."/>
            <person name="Ren Y."/>
            <person name="Wang B."/>
            <person name="Wang S."/>
            <person name="Lu Y."/>
            <person name="Wu K."/>
            <person name="Fan W."/>
            <person name="Wang G."/>
        </authorList>
    </citation>
    <scope>NUCLEOTIDE SEQUENCE</scope>
    <source>
        <strain evidence="10">12Hb</strain>
    </source>
</reference>
<evidence type="ECO:0000256" key="2">
    <source>
        <dbReference type="ARBA" id="ARBA00006849"/>
    </source>
</evidence>
<dbReference type="FunFam" id="3.30.365.10:FF:000008">
    <property type="entry name" value="Aldehyde oxidase1"/>
    <property type="match status" value="1"/>
</dbReference>
<accession>A0A8S9X5I9</accession>
<dbReference type="Proteomes" id="UP000466442">
    <property type="component" value="Unassembled WGS sequence"/>
</dbReference>
<feature type="domain" description="Aldehyde oxidase/xanthine dehydrogenase second molybdopterin binding" evidence="9">
    <location>
        <begin position="315"/>
        <end position="568"/>
    </location>
</feature>
<comment type="similarity">
    <text evidence="2">Belongs to the xanthine dehydrogenase family.</text>
</comment>
<evidence type="ECO:0000259" key="8">
    <source>
        <dbReference type="Pfam" id="PF02738"/>
    </source>
</evidence>
<evidence type="ECO:0000256" key="1">
    <source>
        <dbReference type="ARBA" id="ARBA00001924"/>
    </source>
</evidence>
<dbReference type="Gene3D" id="3.90.1170.50">
    <property type="entry name" value="Aldehyde oxidase/xanthine dehydrogenase, a/b hammerhead"/>
    <property type="match status" value="1"/>
</dbReference>
<proteinExistence type="inferred from homology"/>
<name>A0A8S9X5I9_APOLU</name>
<comment type="cofactor">
    <cofactor evidence="7">
        <name>[2Fe-2S] cluster</name>
        <dbReference type="ChEBI" id="CHEBI:190135"/>
    </cofactor>
</comment>
<evidence type="ECO:0000259" key="9">
    <source>
        <dbReference type="Pfam" id="PF20256"/>
    </source>
</evidence>
<evidence type="ECO:0000256" key="7">
    <source>
        <dbReference type="ARBA" id="ARBA00034078"/>
    </source>
</evidence>
<comment type="cofactor">
    <cofactor evidence="1">
        <name>Mo-molybdopterin</name>
        <dbReference type="ChEBI" id="CHEBI:71302"/>
    </cofactor>
</comment>
<dbReference type="PANTHER" id="PTHR11908">
    <property type="entry name" value="XANTHINE DEHYDROGENASE"/>
    <property type="match status" value="1"/>
</dbReference>
<evidence type="ECO:0000256" key="4">
    <source>
        <dbReference type="ARBA" id="ARBA00022714"/>
    </source>
</evidence>
<dbReference type="InterPro" id="IPR016208">
    <property type="entry name" value="Ald_Oxase/xanthine_DH-like"/>
</dbReference>
<dbReference type="Pfam" id="PF02738">
    <property type="entry name" value="MoCoBD_1"/>
    <property type="match status" value="1"/>
</dbReference>
<comment type="caution">
    <text evidence="10">The sequence shown here is derived from an EMBL/GenBank/DDBJ whole genome shotgun (WGS) entry which is preliminary data.</text>
</comment>
<dbReference type="InterPro" id="IPR008274">
    <property type="entry name" value="AldOxase/xan_DH_MoCoBD1"/>
</dbReference>
<evidence type="ECO:0000256" key="3">
    <source>
        <dbReference type="ARBA" id="ARBA00022505"/>
    </source>
</evidence>
<keyword evidence="4" id="KW-0001">2Fe-2S</keyword>
<evidence type="ECO:0000313" key="10">
    <source>
        <dbReference type="EMBL" id="KAF6204370.1"/>
    </source>
</evidence>
<keyword evidence="11" id="KW-1185">Reference proteome</keyword>
<gene>
    <name evidence="10" type="ORF">GE061_002711</name>
</gene>
<dbReference type="EMBL" id="WIXP02000010">
    <property type="protein sequence ID" value="KAF6204370.1"/>
    <property type="molecule type" value="Genomic_DNA"/>
</dbReference>